<gene>
    <name evidence="1" type="ORF">JY500_21900</name>
</gene>
<evidence type="ECO:0000313" key="1">
    <source>
        <dbReference type="EMBL" id="QSI77065.1"/>
    </source>
</evidence>
<keyword evidence="2" id="KW-1185">Reference proteome</keyword>
<name>A0ABX7M9B7_9RHOO</name>
<accession>A0ABX7M9B7</accession>
<dbReference type="Proteomes" id="UP000663570">
    <property type="component" value="Chromosome"/>
</dbReference>
<evidence type="ECO:0000313" key="2">
    <source>
        <dbReference type="Proteomes" id="UP000663570"/>
    </source>
</evidence>
<sequence length="114" mass="12701">MSEFDLKYYNEEASKLALEIERKLVILGLDWQDDSTMRKLALEVLEVNHAGRQIGSGAEFSQDQTYEELCGLIGLMNKLMGEAAGKGVSVHGNDAWKAIARALWAQKEVRDTSV</sequence>
<dbReference type="EMBL" id="CP071060">
    <property type="protein sequence ID" value="QSI77065.1"/>
    <property type="molecule type" value="Genomic_DNA"/>
</dbReference>
<proteinExistence type="predicted"/>
<protein>
    <submittedName>
        <fullName evidence="1">Uncharacterized protein</fullName>
    </submittedName>
</protein>
<dbReference type="RefSeq" id="WP_172202132.1">
    <property type="nucleotide sequence ID" value="NZ_CP071060.1"/>
</dbReference>
<organism evidence="1 2">
    <name type="scientific">Niveibacterium microcysteis</name>
    <dbReference type="NCBI Taxonomy" id="2811415"/>
    <lineage>
        <taxon>Bacteria</taxon>
        <taxon>Pseudomonadati</taxon>
        <taxon>Pseudomonadota</taxon>
        <taxon>Betaproteobacteria</taxon>
        <taxon>Rhodocyclales</taxon>
        <taxon>Rhodocyclaceae</taxon>
        <taxon>Niveibacterium</taxon>
    </lineage>
</organism>
<reference evidence="1 2" key="1">
    <citation type="submission" date="2021-02" db="EMBL/GenBank/DDBJ databases">
        <title>Niveibacterium changnyeongensis HC41.</title>
        <authorList>
            <person name="Kang M."/>
        </authorList>
    </citation>
    <scope>NUCLEOTIDE SEQUENCE [LARGE SCALE GENOMIC DNA]</scope>
    <source>
        <strain evidence="1 2">HC41</strain>
    </source>
</reference>